<protein>
    <submittedName>
        <fullName evidence="2">Glycosyltransferase family 4 protein</fullName>
    </submittedName>
</protein>
<dbReference type="Pfam" id="PF00534">
    <property type="entry name" value="Glycos_transf_1"/>
    <property type="match status" value="1"/>
</dbReference>
<dbReference type="InterPro" id="IPR001296">
    <property type="entry name" value="Glyco_trans_1"/>
</dbReference>
<keyword evidence="3" id="KW-1185">Reference proteome</keyword>
<dbReference type="RefSeq" id="WP_217333730.1">
    <property type="nucleotide sequence ID" value="NZ_JAHQZT010000003.1"/>
</dbReference>
<dbReference type="PANTHER" id="PTHR12526:SF635">
    <property type="entry name" value="GLYCOSYL TRANSFERASE GROUP 1"/>
    <property type="match status" value="1"/>
</dbReference>
<organism evidence="2 3">
    <name type="scientific">Marinobacterium weihaiense</name>
    <dbReference type="NCBI Taxonomy" id="2851016"/>
    <lineage>
        <taxon>Bacteria</taxon>
        <taxon>Pseudomonadati</taxon>
        <taxon>Pseudomonadota</taxon>
        <taxon>Gammaproteobacteria</taxon>
        <taxon>Oceanospirillales</taxon>
        <taxon>Oceanospirillaceae</taxon>
        <taxon>Marinobacterium</taxon>
    </lineage>
</organism>
<dbReference type="Proteomes" id="UP000755551">
    <property type="component" value="Unassembled WGS sequence"/>
</dbReference>
<evidence type="ECO:0000313" key="2">
    <source>
        <dbReference type="EMBL" id="MBV0932301.1"/>
    </source>
</evidence>
<accession>A0ABS6M7P1</accession>
<reference evidence="2 3" key="1">
    <citation type="submission" date="2021-06" db="EMBL/GenBank/DDBJ databases">
        <title>Bacterium isolated from marine sediment.</title>
        <authorList>
            <person name="Zhu K.-L."/>
            <person name="Du Z.-J."/>
            <person name="Liang Q.-Y."/>
        </authorList>
    </citation>
    <scope>NUCLEOTIDE SEQUENCE [LARGE SCALE GENOMIC DNA]</scope>
    <source>
        <strain evidence="2 3">A346</strain>
    </source>
</reference>
<name>A0ABS6M7P1_9GAMM</name>
<dbReference type="PANTHER" id="PTHR12526">
    <property type="entry name" value="GLYCOSYLTRANSFERASE"/>
    <property type="match status" value="1"/>
</dbReference>
<dbReference type="CDD" id="cd03801">
    <property type="entry name" value="GT4_PimA-like"/>
    <property type="match status" value="1"/>
</dbReference>
<gene>
    <name evidence="2" type="ORF">KTN04_02980</name>
</gene>
<evidence type="ECO:0000259" key="1">
    <source>
        <dbReference type="Pfam" id="PF00534"/>
    </source>
</evidence>
<evidence type="ECO:0000313" key="3">
    <source>
        <dbReference type="Proteomes" id="UP000755551"/>
    </source>
</evidence>
<proteinExistence type="predicted"/>
<sequence>MRLIVTASQTPFMSGGATYHVNGVVEALRQAGHEVELVRFPFHFAPESRIEHLMHFCDALDFNHFNGIKIDRVISLQFPGYGVLHDDHRVWVMHQHRSVYELYDAQQASPDLAALRDKVIAYDNKHLSKAEKLFANSTNVAGRLKRFNQLDAETLYHPPYAADRFYSAPAWDYVLFPSRLETLKRQSLLIEAAQHLQTPVKILLVGTGGQQANCESQIEQLGLEDRVALMGHVSEAEKLTLYARALGVFFGPYDEDYGYVTLEAMLAGKPVISCTDSGGPLEFIRDGETGMVCDPDPLSLASAIDDLYRNRKTAERMGINGRQAYEALGISWQNVISRLMADT</sequence>
<comment type="caution">
    <text evidence="2">The sequence shown here is derived from an EMBL/GenBank/DDBJ whole genome shotgun (WGS) entry which is preliminary data.</text>
</comment>
<feature type="domain" description="Glycosyl transferase family 1" evidence="1">
    <location>
        <begin position="173"/>
        <end position="323"/>
    </location>
</feature>
<dbReference type="EMBL" id="JAHQZT010000003">
    <property type="protein sequence ID" value="MBV0932301.1"/>
    <property type="molecule type" value="Genomic_DNA"/>
</dbReference>